<comment type="caution">
    <text evidence="10">The sequence shown here is derived from an EMBL/GenBank/DDBJ whole genome shotgun (WGS) entry which is preliminary data.</text>
</comment>
<dbReference type="EC" id="2.8.2.-" evidence="9"/>
<evidence type="ECO:0000256" key="9">
    <source>
        <dbReference type="RuleBase" id="RU364020"/>
    </source>
</evidence>
<evidence type="ECO:0000256" key="5">
    <source>
        <dbReference type="ARBA" id="ARBA00022989"/>
    </source>
</evidence>
<evidence type="ECO:0000256" key="7">
    <source>
        <dbReference type="ARBA" id="ARBA00023136"/>
    </source>
</evidence>
<evidence type="ECO:0000256" key="2">
    <source>
        <dbReference type="ARBA" id="ARBA00006339"/>
    </source>
</evidence>
<evidence type="ECO:0000256" key="1">
    <source>
        <dbReference type="ARBA" id="ARBA00004323"/>
    </source>
</evidence>
<name>A0A8S1DR08_9INSE</name>
<keyword evidence="3 9" id="KW-0808">Transferase</keyword>
<sequence length="342" mass="39840">MRQLKVAACGLLALIFCSTLVFYTSLNQVDREQGKQFFFQAGTFKVSLSCVVSGQEKHPLVFYEDAMEQITVSRMVDVQRQNHLKNQCRIMNLSNDLNSVLRDQEFLSHVIVDEEHKLLYCYVPKVACTNWKRVLMVLMQKTNVTKVLDITASLAHSQNMFMKLINYTTPEVEHMLKTYTKFTFVRHPLERLLSAYRNKLQQNYESSRYFKQRYGRLIVRLYRPNASPEALEKGDDVSFQEFASYVSDTQLRPNEHWQPAAELCRPCAVNYDVIGKYESLKQDADFVLSHVSRDVRFPELPKPSMTNASLKSTLDALPELLLERLQQIYEADFRLFDYQPAL</sequence>
<dbReference type="EMBL" id="CADEPI010000312">
    <property type="protein sequence ID" value="CAB3383500.1"/>
    <property type="molecule type" value="Genomic_DNA"/>
</dbReference>
<dbReference type="Proteomes" id="UP000494165">
    <property type="component" value="Unassembled WGS sequence"/>
</dbReference>
<keyword evidence="5" id="KW-1133">Transmembrane helix</keyword>
<keyword evidence="9" id="KW-0735">Signal-anchor</keyword>
<keyword evidence="8 9" id="KW-0325">Glycoprotein</keyword>
<keyword evidence="7" id="KW-0472">Membrane</keyword>
<keyword evidence="4" id="KW-0812">Transmembrane</keyword>
<protein>
    <recommendedName>
        <fullName evidence="9">Carbohydrate sulfotransferase</fullName>
        <ecNumber evidence="9">2.8.2.-</ecNumber>
    </recommendedName>
</protein>
<dbReference type="GO" id="GO:0016051">
    <property type="term" value="P:carbohydrate biosynthetic process"/>
    <property type="evidence" value="ECO:0007669"/>
    <property type="project" value="InterPro"/>
</dbReference>
<dbReference type="GO" id="GO:0000139">
    <property type="term" value="C:Golgi membrane"/>
    <property type="evidence" value="ECO:0007669"/>
    <property type="project" value="UniProtKB-SubCell"/>
</dbReference>
<reference evidence="10 11" key="1">
    <citation type="submission" date="2020-04" db="EMBL/GenBank/DDBJ databases">
        <authorList>
            <person name="Alioto T."/>
            <person name="Alioto T."/>
            <person name="Gomez Garrido J."/>
        </authorList>
    </citation>
    <scope>NUCLEOTIDE SEQUENCE [LARGE SCALE GENOMIC DNA]</scope>
</reference>
<organism evidence="10 11">
    <name type="scientific">Cloeon dipterum</name>
    <dbReference type="NCBI Taxonomy" id="197152"/>
    <lineage>
        <taxon>Eukaryota</taxon>
        <taxon>Metazoa</taxon>
        <taxon>Ecdysozoa</taxon>
        <taxon>Arthropoda</taxon>
        <taxon>Hexapoda</taxon>
        <taxon>Insecta</taxon>
        <taxon>Pterygota</taxon>
        <taxon>Palaeoptera</taxon>
        <taxon>Ephemeroptera</taxon>
        <taxon>Pisciforma</taxon>
        <taxon>Baetidae</taxon>
        <taxon>Cloeon</taxon>
    </lineage>
</organism>
<dbReference type="AlphaFoldDB" id="A0A8S1DR08"/>
<dbReference type="OrthoDB" id="2019940at2759"/>
<dbReference type="InterPro" id="IPR027417">
    <property type="entry name" value="P-loop_NTPase"/>
</dbReference>
<dbReference type="Gene3D" id="3.40.50.300">
    <property type="entry name" value="P-loop containing nucleotide triphosphate hydrolases"/>
    <property type="match status" value="1"/>
</dbReference>
<evidence type="ECO:0000256" key="6">
    <source>
        <dbReference type="ARBA" id="ARBA00023034"/>
    </source>
</evidence>
<comment type="subcellular location">
    <subcellularLocation>
        <location evidence="1 9">Golgi apparatus membrane</location>
        <topology evidence="1 9">Single-pass type II membrane protein</topology>
    </subcellularLocation>
</comment>
<evidence type="ECO:0000256" key="3">
    <source>
        <dbReference type="ARBA" id="ARBA00022679"/>
    </source>
</evidence>
<dbReference type="PANTHER" id="PTHR12137:SF54">
    <property type="entry name" value="CARBOHYDRATE SULFOTRANSFERASE"/>
    <property type="match status" value="1"/>
</dbReference>
<evidence type="ECO:0000256" key="4">
    <source>
        <dbReference type="ARBA" id="ARBA00022692"/>
    </source>
</evidence>
<gene>
    <name evidence="10" type="ORF">CLODIP_2_CD04867</name>
</gene>
<dbReference type="InterPro" id="IPR005331">
    <property type="entry name" value="Sulfotransferase"/>
</dbReference>
<accession>A0A8S1DR08</accession>
<dbReference type="InterPro" id="IPR018011">
    <property type="entry name" value="Carb_sulfotrans_8-10"/>
</dbReference>
<evidence type="ECO:0000313" key="10">
    <source>
        <dbReference type="EMBL" id="CAB3383500.1"/>
    </source>
</evidence>
<keyword evidence="6 9" id="KW-0333">Golgi apparatus</keyword>
<evidence type="ECO:0000313" key="11">
    <source>
        <dbReference type="Proteomes" id="UP000494165"/>
    </source>
</evidence>
<dbReference type="GO" id="GO:0008146">
    <property type="term" value="F:sulfotransferase activity"/>
    <property type="evidence" value="ECO:0007669"/>
    <property type="project" value="InterPro"/>
</dbReference>
<comment type="similarity">
    <text evidence="2 9">Belongs to the sulfotransferase 2 family.</text>
</comment>
<dbReference type="Pfam" id="PF03567">
    <property type="entry name" value="Sulfotransfer_2"/>
    <property type="match status" value="1"/>
</dbReference>
<proteinExistence type="inferred from homology"/>
<keyword evidence="9" id="KW-0119">Carbohydrate metabolism</keyword>
<evidence type="ECO:0000256" key="8">
    <source>
        <dbReference type="ARBA" id="ARBA00023180"/>
    </source>
</evidence>
<dbReference type="PANTHER" id="PTHR12137">
    <property type="entry name" value="CARBOHYDRATE SULFOTRANSFERASE"/>
    <property type="match status" value="1"/>
</dbReference>
<keyword evidence="11" id="KW-1185">Reference proteome</keyword>